<reference evidence="1" key="1">
    <citation type="submission" date="2018-02" db="EMBL/GenBank/DDBJ databases">
        <title>Rhizophora mucronata_Transcriptome.</title>
        <authorList>
            <person name="Meera S.P."/>
            <person name="Sreeshan A."/>
            <person name="Augustine A."/>
        </authorList>
    </citation>
    <scope>NUCLEOTIDE SEQUENCE</scope>
    <source>
        <tissue evidence="1">Leaf</tissue>
    </source>
</reference>
<name>A0A2P2QBE8_RHIMU</name>
<protein>
    <submittedName>
        <fullName evidence="1">Uncharacterized protein</fullName>
    </submittedName>
</protein>
<dbReference type="EMBL" id="GGEC01083801">
    <property type="protein sequence ID" value="MBX64285.1"/>
    <property type="molecule type" value="Transcribed_RNA"/>
</dbReference>
<dbReference type="AlphaFoldDB" id="A0A2P2QBE8"/>
<organism evidence="1">
    <name type="scientific">Rhizophora mucronata</name>
    <name type="common">Asiatic mangrove</name>
    <dbReference type="NCBI Taxonomy" id="61149"/>
    <lineage>
        <taxon>Eukaryota</taxon>
        <taxon>Viridiplantae</taxon>
        <taxon>Streptophyta</taxon>
        <taxon>Embryophyta</taxon>
        <taxon>Tracheophyta</taxon>
        <taxon>Spermatophyta</taxon>
        <taxon>Magnoliopsida</taxon>
        <taxon>eudicotyledons</taxon>
        <taxon>Gunneridae</taxon>
        <taxon>Pentapetalae</taxon>
        <taxon>rosids</taxon>
        <taxon>fabids</taxon>
        <taxon>Malpighiales</taxon>
        <taxon>Rhizophoraceae</taxon>
        <taxon>Rhizophora</taxon>
    </lineage>
</organism>
<evidence type="ECO:0000313" key="1">
    <source>
        <dbReference type="EMBL" id="MBX64285.1"/>
    </source>
</evidence>
<sequence>MFPGNVTTLLLCAFFAIKCEFLLQMFFQITEIAVIFLLS</sequence>
<accession>A0A2P2QBE8</accession>
<proteinExistence type="predicted"/>